<dbReference type="VEuPathDB" id="FungiDB:HMPREF1541_10367"/>
<gene>
    <name evidence="6" type="ORF">HMPREF1541_10367</name>
</gene>
<dbReference type="Gene3D" id="3.40.50.880">
    <property type="match status" value="1"/>
</dbReference>
<dbReference type="AlphaFoldDB" id="W2S7N7"/>
<comment type="catalytic activity">
    <reaction evidence="5">
        <text>methylglyoxal + H2O = (R)-lactate + H(+)</text>
        <dbReference type="Rhea" id="RHEA:27754"/>
        <dbReference type="ChEBI" id="CHEBI:15377"/>
        <dbReference type="ChEBI" id="CHEBI:15378"/>
        <dbReference type="ChEBI" id="CHEBI:16004"/>
        <dbReference type="ChEBI" id="CHEBI:17158"/>
        <dbReference type="EC" id="4.2.1.130"/>
    </reaction>
</comment>
<proteinExistence type="inferred from homology"/>
<dbReference type="FunCoup" id="W2S7N7">
    <property type="interactions" value="69"/>
</dbReference>
<dbReference type="InterPro" id="IPR050325">
    <property type="entry name" value="Prot/Nucl_acid_deglycase"/>
</dbReference>
<evidence type="ECO:0000313" key="7">
    <source>
        <dbReference type="Proteomes" id="UP000030752"/>
    </source>
</evidence>
<dbReference type="GO" id="GO:0019243">
    <property type="term" value="P:methylglyoxal catabolic process to D-lactate via S-lactoyl-glutathione"/>
    <property type="evidence" value="ECO:0007669"/>
    <property type="project" value="TreeGrafter"/>
</dbReference>
<comment type="similarity">
    <text evidence="4">Belongs to the peptidase C56 family. HSP31-like subfamily.</text>
</comment>
<reference evidence="6 7" key="1">
    <citation type="submission" date="2013-03" db="EMBL/GenBank/DDBJ databases">
        <title>The Genome Sequence of Phialophora europaea CBS 101466.</title>
        <authorList>
            <consortium name="The Broad Institute Genomics Platform"/>
            <person name="Cuomo C."/>
            <person name="de Hoog S."/>
            <person name="Gorbushina A."/>
            <person name="Walker B."/>
            <person name="Young S.K."/>
            <person name="Zeng Q."/>
            <person name="Gargeya S."/>
            <person name="Fitzgerald M."/>
            <person name="Haas B."/>
            <person name="Abouelleil A."/>
            <person name="Allen A.W."/>
            <person name="Alvarado L."/>
            <person name="Arachchi H.M."/>
            <person name="Berlin A.M."/>
            <person name="Chapman S.B."/>
            <person name="Gainer-Dewar J."/>
            <person name="Goldberg J."/>
            <person name="Griggs A."/>
            <person name="Gujja S."/>
            <person name="Hansen M."/>
            <person name="Howarth C."/>
            <person name="Imamovic A."/>
            <person name="Ireland A."/>
            <person name="Larimer J."/>
            <person name="McCowan C."/>
            <person name="Murphy C."/>
            <person name="Pearson M."/>
            <person name="Poon T.W."/>
            <person name="Priest M."/>
            <person name="Roberts A."/>
            <person name="Saif S."/>
            <person name="Shea T."/>
            <person name="Sisk P."/>
            <person name="Sykes S."/>
            <person name="Wortman J."/>
            <person name="Nusbaum C."/>
            <person name="Birren B."/>
        </authorList>
    </citation>
    <scope>NUCLEOTIDE SEQUENCE [LARGE SCALE GENOMIC DNA]</scope>
    <source>
        <strain evidence="6 7">CBS 101466</strain>
    </source>
</reference>
<dbReference type="HOGENOM" id="CLU_070319_1_0_1"/>
<dbReference type="InterPro" id="IPR029062">
    <property type="entry name" value="Class_I_gatase-like"/>
</dbReference>
<dbReference type="RefSeq" id="XP_008713260.1">
    <property type="nucleotide sequence ID" value="XM_008715038.1"/>
</dbReference>
<accession>W2S7N7</accession>
<evidence type="ECO:0000256" key="2">
    <source>
        <dbReference type="ARBA" id="ARBA00023016"/>
    </source>
</evidence>
<protein>
    <recommendedName>
        <fullName evidence="1">D-lactate dehydratase</fullName>
        <ecNumber evidence="1">4.2.1.130</ecNumber>
    </recommendedName>
</protein>
<evidence type="ECO:0000256" key="1">
    <source>
        <dbReference type="ARBA" id="ARBA00013134"/>
    </source>
</evidence>
<evidence type="ECO:0000256" key="3">
    <source>
        <dbReference type="ARBA" id="ARBA00023239"/>
    </source>
</evidence>
<dbReference type="FunFam" id="3.40.50.880:FF:000051">
    <property type="entry name" value="Glutathione-independent glyoxalase HSP31"/>
    <property type="match status" value="1"/>
</dbReference>
<dbReference type="InParanoid" id="W2S7N7"/>
<organism evidence="6 7">
    <name type="scientific">Cyphellophora europaea (strain CBS 101466)</name>
    <name type="common">Phialophora europaea</name>
    <dbReference type="NCBI Taxonomy" id="1220924"/>
    <lineage>
        <taxon>Eukaryota</taxon>
        <taxon>Fungi</taxon>
        <taxon>Dikarya</taxon>
        <taxon>Ascomycota</taxon>
        <taxon>Pezizomycotina</taxon>
        <taxon>Eurotiomycetes</taxon>
        <taxon>Chaetothyriomycetidae</taxon>
        <taxon>Chaetothyriales</taxon>
        <taxon>Cyphellophoraceae</taxon>
        <taxon>Cyphellophora</taxon>
    </lineage>
</organism>
<dbReference type="GO" id="GO:0019172">
    <property type="term" value="F:glyoxalase III activity"/>
    <property type="evidence" value="ECO:0007669"/>
    <property type="project" value="UniProtKB-EC"/>
</dbReference>
<name>W2S7N7_CYPE1</name>
<dbReference type="EMBL" id="KB822714">
    <property type="protein sequence ID" value="ETN44697.1"/>
    <property type="molecule type" value="Genomic_DNA"/>
</dbReference>
<keyword evidence="7" id="KW-1185">Reference proteome</keyword>
<dbReference type="GeneID" id="19977706"/>
<evidence type="ECO:0000313" key="6">
    <source>
        <dbReference type="EMBL" id="ETN44697.1"/>
    </source>
</evidence>
<dbReference type="Proteomes" id="UP000030752">
    <property type="component" value="Unassembled WGS sequence"/>
</dbReference>
<dbReference type="PANTHER" id="PTHR48094">
    <property type="entry name" value="PROTEIN/NUCLEIC ACID DEGLYCASE DJ-1-RELATED"/>
    <property type="match status" value="1"/>
</dbReference>
<dbReference type="OrthoDB" id="543156at2759"/>
<dbReference type="STRING" id="1220924.W2S7N7"/>
<evidence type="ECO:0000256" key="5">
    <source>
        <dbReference type="ARBA" id="ARBA00048082"/>
    </source>
</evidence>
<keyword evidence="2" id="KW-0346">Stress response</keyword>
<dbReference type="SUPFAM" id="SSF52317">
    <property type="entry name" value="Class I glutamine amidotransferase-like"/>
    <property type="match status" value="1"/>
</dbReference>
<evidence type="ECO:0000256" key="4">
    <source>
        <dbReference type="ARBA" id="ARBA00038493"/>
    </source>
</evidence>
<dbReference type="PANTHER" id="PTHR48094:SF11">
    <property type="entry name" value="GLUTATHIONE-INDEPENDENT GLYOXALASE HSP31-RELATED"/>
    <property type="match status" value="1"/>
</dbReference>
<dbReference type="eggNOG" id="ENOG502RZ3Y">
    <property type="taxonomic scope" value="Eukaryota"/>
</dbReference>
<keyword evidence="3" id="KW-0456">Lyase</keyword>
<dbReference type="GO" id="GO:0005737">
    <property type="term" value="C:cytoplasm"/>
    <property type="evidence" value="ECO:0007669"/>
    <property type="project" value="TreeGrafter"/>
</dbReference>
<dbReference type="EC" id="4.2.1.130" evidence="1"/>
<sequence>MTTPQADKEKKTGPPRRALIAVTSAHAPLYPDGKETGLFITEALHPFNVFKEAGFEVDLVSETGSYQADWLSQQKDWLPDEDRKVWEDRNSEFRKKLDAGLRPGDFNPDNYGVFFASAGHASLIDYPDAKGLQAMAAKMYGDGSIISAVCHGGAIFPGVISPLTGKSIINGRKVTGFTTKGEEEEGVLDTIKSWNRPTIEKAAADSGATYVSPPGPWDSFTQTDDRIVTGANPASAHATAVACVKAFEELTKIPRMDHDYPGGGNAYRTTDQNALDQ</sequence>